<dbReference type="PANTHER" id="PTHR45586">
    <property type="entry name" value="TPR REPEAT-CONTAINING PROTEIN PA4667"/>
    <property type="match status" value="1"/>
</dbReference>
<sequence length="528" mass="61455">MFFTESFILIDRRMCERRKQKTGGYMGKNQRIYKENGQVISFNQLADFFYKKGMRAYKGQKLQDAIKYFRRAAQSEKEPFILCQLATVLSEAGEYQESNQTFFKLVRSNPELEQCYYFIANNYAYMGLFQQAKKYADRYLEVAEEKEFVEDTLELLEIMEEEAMGAEEIEDEDDLIVMQEEANRYIRNGQLEEAIATLEIVTKDYPEFWSGHNNLAIAHFQSGNVDKALKLTEMILEKNPGNIHALCNTLIFLYSIGEHKQVEALAAQLVSVYPISFEHRLKLGTTLATIGHFEPAYKWFKLLKRQGYEGDVSFYYWFAYSAYMVKDQQVAEKMWQHVVELHPDKKGKEPWNALNLVDEGQNVLFEELRKSFQQSATLEEQMLALYLMNELSTPEKVGFFFDVTQAKNGVPIVSQLAKYFFLLNSHKSIPADLQQFEQCARIADALYNYTKKDDELIEECLQFWFCTFIRLYTSGAVFTNVYGWSAAVEYIVRSEQGNKMTQSELGDVYNVSVATVRKYVQAVKRTHT</sequence>
<dbReference type="EMBL" id="AE017194">
    <property type="protein sequence ID" value="AAS44164.1"/>
    <property type="molecule type" value="Genomic_DNA"/>
</dbReference>
<dbReference type="Gene3D" id="1.25.40.10">
    <property type="entry name" value="Tetratricopeptide repeat domain"/>
    <property type="match status" value="2"/>
</dbReference>
<evidence type="ECO:0000313" key="4">
    <source>
        <dbReference type="Proteomes" id="UP000002527"/>
    </source>
</evidence>
<keyword evidence="1" id="KW-0677">Repeat</keyword>
<keyword evidence="2" id="KW-0802">TPR repeat</keyword>
<name>Q72XW0_BACC1</name>
<proteinExistence type="predicted"/>
<evidence type="ECO:0000256" key="2">
    <source>
        <dbReference type="ARBA" id="ARBA00022803"/>
    </source>
</evidence>
<gene>
    <name evidence="3" type="ordered locus">BCE_5263</name>
</gene>
<dbReference type="SMART" id="SM00028">
    <property type="entry name" value="TPR"/>
    <property type="match status" value="3"/>
</dbReference>
<dbReference type="AlphaFoldDB" id="Q72XW0"/>
<dbReference type="SUPFAM" id="SSF48452">
    <property type="entry name" value="TPR-like"/>
    <property type="match status" value="2"/>
</dbReference>
<dbReference type="HOGENOM" id="CLU_033043_1_0_9"/>
<dbReference type="Proteomes" id="UP000002527">
    <property type="component" value="Chromosome"/>
</dbReference>
<evidence type="ECO:0000313" key="3">
    <source>
        <dbReference type="EMBL" id="AAS44164.1"/>
    </source>
</evidence>
<accession>Q72XW0</accession>
<dbReference type="InterPro" id="IPR019734">
    <property type="entry name" value="TPR_rpt"/>
</dbReference>
<protein>
    <submittedName>
        <fullName evidence="3">TPR domain protein</fullName>
    </submittedName>
</protein>
<evidence type="ECO:0000256" key="1">
    <source>
        <dbReference type="ARBA" id="ARBA00022737"/>
    </source>
</evidence>
<dbReference type="InterPro" id="IPR011990">
    <property type="entry name" value="TPR-like_helical_dom_sf"/>
</dbReference>
<reference evidence="3 4" key="1">
    <citation type="journal article" date="2004" name="Nucleic Acids Res.">
        <title>The genome sequence of Bacillus cereus ATCC 10987 reveals metabolic adaptations and a large plasmid related to Bacillus anthracis pXO1.</title>
        <authorList>
            <person name="Rasko D.A."/>
            <person name="Ravel J."/>
            <person name="Okstad O.A."/>
            <person name="Helgason E."/>
            <person name="Cer R.Z."/>
            <person name="Jiang L."/>
            <person name="Shores K.A."/>
            <person name="Fouts D.E."/>
            <person name="Tourasse N.J."/>
            <person name="Angiuoli S.V."/>
            <person name="Kolonay J."/>
            <person name="Nelson W.C."/>
            <person name="Kolsto A.-B."/>
            <person name="Fraser C.M."/>
            <person name="Read T.D."/>
        </authorList>
    </citation>
    <scope>NUCLEOTIDE SEQUENCE [LARGE SCALE GENOMIC DNA]</scope>
    <source>
        <strain evidence="4">ATCC 10987 / NRS 248</strain>
    </source>
</reference>
<dbReference type="PANTHER" id="PTHR45586:SF1">
    <property type="entry name" value="LIPOPOLYSACCHARIDE ASSEMBLY PROTEIN B"/>
    <property type="match status" value="1"/>
</dbReference>
<organism evidence="3 4">
    <name type="scientific">Bacillus cereus (strain ATCC 10987 / NRS 248)</name>
    <dbReference type="NCBI Taxonomy" id="222523"/>
    <lineage>
        <taxon>Bacteria</taxon>
        <taxon>Bacillati</taxon>
        <taxon>Bacillota</taxon>
        <taxon>Bacilli</taxon>
        <taxon>Bacillales</taxon>
        <taxon>Bacillaceae</taxon>
        <taxon>Bacillus</taxon>
        <taxon>Bacillus cereus group</taxon>
    </lineage>
</organism>
<dbReference type="KEGG" id="bca:BCE_5263"/>
<dbReference type="InterPro" id="IPR051012">
    <property type="entry name" value="CellSynth/LPSAsmb/PSIAsmb"/>
</dbReference>
<dbReference type="Pfam" id="PF13432">
    <property type="entry name" value="TPR_16"/>
    <property type="match status" value="1"/>
</dbReference>